<evidence type="ECO:0000256" key="1">
    <source>
        <dbReference type="ARBA" id="ARBA00004127"/>
    </source>
</evidence>
<feature type="transmembrane region" description="Helical" evidence="12">
    <location>
        <begin position="769"/>
        <end position="787"/>
    </location>
</feature>
<dbReference type="RefSeq" id="WP_171780750.1">
    <property type="nucleotide sequence ID" value="NZ_JABAGV010000006.1"/>
</dbReference>
<dbReference type="SFLD" id="SFLDS00003">
    <property type="entry name" value="Haloacid_Dehalogenase"/>
    <property type="match status" value="1"/>
</dbReference>
<name>A0AAW3W501_CLOBE</name>
<dbReference type="FunFam" id="3.40.1110.10:FF:000053">
    <property type="entry name" value="Cation-transporting ATPase, E1-E2 family"/>
    <property type="match status" value="1"/>
</dbReference>
<dbReference type="GO" id="GO:0016887">
    <property type="term" value="F:ATP hydrolysis activity"/>
    <property type="evidence" value="ECO:0007669"/>
    <property type="project" value="InterPro"/>
</dbReference>
<sequence length="869" mass="95594">MRGYYEKTPEESLEMLGVTRNGLNDEEITKRREKYGFNELEEAARKSPFQVFLEQFKDFLVIILLVAAIISAFLGKLESTIVIMVVVIINAILGTIQHIKAEQSLKGLKALSSPVAKVFRNGQKLEIPSRELLVGDILYLDAGDYVSADGRILESFSLQVNESSLTGESESVLKFIDVINKDDVSIGDRKNMVFSGSFVTYGRGVVLVTSIGMNTEIGKIANLLESAKEKKTPLQVGLDNFGKKLAFVILIISAIIFGLDIFRGRNIIDSFMFAVSLAVAAIPEALSSIVTIVLALGTQKMAKKNAIVRKLHAVESLGSISVICSDKTGTLTQNKMTVQKVFVDGKVLDHDSLDHDKTLEKNLVLMALLCNDAVTVENKEIGDPTEVALVNLGEIYELDELIIRDQYPRLGEVPFDSDRKLMSTIHQFNDKYIMLTKGALDVLLSRTVKVETSEGIMDFTEEHKKEIEEINRKFSMDGLRVLSFAYKEISEGKEITLEDEYDLIFVGLIAMMDPPRNESKEAVEKCIKAGIKPVMITGDHKITASAIAKQIGILKDESEAMEGFELEKISDEELKNKVDKISVYARVSPEHKIRIVRAWQEKGNIVAMTGDGVNDAPALKQADIGIAMGITGTEVAKDAASIVLADDNFSTIVKSISNGRSIYANIKNSIKFLLSGNTAGILSVLYASIGALPIPFAAVHLLFINLVTDSLPAIAIGLEPHNENIMKEKPRNINVPILNKSFAIEVIMEGLLIAIVTMAAFHIGLYTGGAEVASTMAFATLCLSRLLHGFNCRSKESIFKIGLFTNKTIWIAAIIGYLLLLLVLTFRPLSGIFEVSALNSMEFSYIYGLSVIPLIIVQIYKLLFVRDKA</sequence>
<dbReference type="GO" id="GO:0012505">
    <property type="term" value="C:endomembrane system"/>
    <property type="evidence" value="ECO:0007669"/>
    <property type="project" value="UniProtKB-SubCell"/>
</dbReference>
<dbReference type="SFLD" id="SFLDG00002">
    <property type="entry name" value="C1.7:_P-type_atpase_like"/>
    <property type="match status" value="1"/>
</dbReference>
<comment type="caution">
    <text evidence="14">The sequence shown here is derived from an EMBL/GenBank/DDBJ whole genome shotgun (WGS) entry which is preliminary data.</text>
</comment>
<dbReference type="SUPFAM" id="SSF81653">
    <property type="entry name" value="Calcium ATPase, transduction domain A"/>
    <property type="match status" value="1"/>
</dbReference>
<dbReference type="Proteomes" id="UP001194098">
    <property type="component" value="Unassembled WGS sequence"/>
</dbReference>
<feature type="transmembrane region" description="Helical" evidence="12">
    <location>
        <begin position="270"/>
        <end position="296"/>
    </location>
</feature>
<evidence type="ECO:0000256" key="2">
    <source>
        <dbReference type="ARBA" id="ARBA00005675"/>
    </source>
</evidence>
<keyword evidence="9 12" id="KW-1133">Transmembrane helix</keyword>
<dbReference type="FunFam" id="2.70.150.10:FF:000160">
    <property type="entry name" value="Sarcoplasmic/endoplasmic reticulum calcium ATPase 1"/>
    <property type="match status" value="1"/>
</dbReference>
<dbReference type="Pfam" id="PF00689">
    <property type="entry name" value="Cation_ATPase_C"/>
    <property type="match status" value="1"/>
</dbReference>
<dbReference type="Pfam" id="PF00122">
    <property type="entry name" value="E1-E2_ATPase"/>
    <property type="match status" value="1"/>
</dbReference>
<protein>
    <submittedName>
        <fullName evidence="14">Cation-translocating P-type ATPase</fullName>
    </submittedName>
</protein>
<dbReference type="PRINTS" id="PR00119">
    <property type="entry name" value="CATATPASE"/>
</dbReference>
<dbReference type="PANTHER" id="PTHR42861">
    <property type="entry name" value="CALCIUM-TRANSPORTING ATPASE"/>
    <property type="match status" value="1"/>
</dbReference>
<evidence type="ECO:0000313" key="15">
    <source>
        <dbReference type="Proteomes" id="UP001194098"/>
    </source>
</evidence>
<dbReference type="Gene3D" id="1.20.1110.10">
    <property type="entry name" value="Calcium-transporting ATPase, transmembrane domain"/>
    <property type="match status" value="1"/>
</dbReference>
<evidence type="ECO:0000313" key="14">
    <source>
        <dbReference type="EMBL" id="MBC2473812.1"/>
    </source>
</evidence>
<feature type="transmembrane region" description="Helical" evidence="12">
    <location>
        <begin position="672"/>
        <end position="692"/>
    </location>
</feature>
<dbReference type="AlphaFoldDB" id="A0AAW3W501"/>
<dbReference type="Gene3D" id="3.40.50.1000">
    <property type="entry name" value="HAD superfamily/HAD-like"/>
    <property type="match status" value="1"/>
</dbReference>
<feature type="transmembrane region" description="Helical" evidence="12">
    <location>
        <begin position="245"/>
        <end position="264"/>
    </location>
</feature>
<dbReference type="FunFam" id="3.40.50.1000:FF:000028">
    <property type="entry name" value="Calcium-transporting P-type ATPase, putative"/>
    <property type="match status" value="1"/>
</dbReference>
<feature type="transmembrane region" description="Helical" evidence="12">
    <location>
        <begin position="742"/>
        <end position="763"/>
    </location>
</feature>
<feature type="transmembrane region" description="Helical" evidence="12">
    <location>
        <begin position="81"/>
        <end position="99"/>
    </location>
</feature>
<dbReference type="PRINTS" id="PR00120">
    <property type="entry name" value="HATPASE"/>
</dbReference>
<dbReference type="GO" id="GO:0016020">
    <property type="term" value="C:membrane"/>
    <property type="evidence" value="ECO:0007669"/>
    <property type="project" value="InterPro"/>
</dbReference>
<dbReference type="GO" id="GO:0005524">
    <property type="term" value="F:ATP binding"/>
    <property type="evidence" value="ECO:0007669"/>
    <property type="project" value="UniProtKB-KW"/>
</dbReference>
<dbReference type="SUPFAM" id="SSF56784">
    <property type="entry name" value="HAD-like"/>
    <property type="match status" value="1"/>
</dbReference>
<dbReference type="InterPro" id="IPR044492">
    <property type="entry name" value="P_typ_ATPase_HD_dom"/>
</dbReference>
<comment type="subcellular location">
    <subcellularLocation>
        <location evidence="1">Endomembrane system</location>
        <topology evidence="1">Multi-pass membrane protein</topology>
    </subcellularLocation>
</comment>
<evidence type="ECO:0000256" key="4">
    <source>
        <dbReference type="ARBA" id="ARBA00022692"/>
    </source>
</evidence>
<dbReference type="FunFam" id="3.40.50.1000:FF:000001">
    <property type="entry name" value="Phospholipid-transporting ATPase IC"/>
    <property type="match status" value="1"/>
</dbReference>
<evidence type="ECO:0000256" key="12">
    <source>
        <dbReference type="SAM" id="Phobius"/>
    </source>
</evidence>
<accession>A0AAW3W501</accession>
<keyword evidence="10" id="KW-0813">Transport</keyword>
<dbReference type="Pfam" id="PF13246">
    <property type="entry name" value="Cation_ATPase"/>
    <property type="match status" value="1"/>
</dbReference>
<dbReference type="SUPFAM" id="SSF81665">
    <property type="entry name" value="Calcium ATPase, transmembrane domain M"/>
    <property type="match status" value="1"/>
</dbReference>
<keyword evidence="6" id="KW-0067">ATP-binding</keyword>
<keyword evidence="3" id="KW-0597">Phosphoprotein</keyword>
<evidence type="ECO:0000259" key="13">
    <source>
        <dbReference type="SMART" id="SM00831"/>
    </source>
</evidence>
<reference evidence="14" key="2">
    <citation type="journal article" date="2022" name="Nat. Biotechnol.">
        <title>Carbon-negative production of acetone and isopropanol by gas fermentation at industrial pilot scale.</title>
        <authorList>
            <person name="Liew F.E."/>
            <person name="Nogle R."/>
            <person name="Abdalla T."/>
            <person name="Rasor B.J."/>
            <person name="Canter C."/>
            <person name="Jensen R.O."/>
            <person name="Wang L."/>
            <person name="Strutz J."/>
            <person name="Chirania P."/>
            <person name="De Tissera S."/>
            <person name="Mueller A.P."/>
            <person name="Ruan Z."/>
            <person name="Gao A."/>
            <person name="Tran L."/>
            <person name="Engle N.L."/>
            <person name="Bromley J.C."/>
            <person name="Daniell J."/>
            <person name="Conrado R."/>
            <person name="Tschaplinski T.J."/>
            <person name="Giannone R.J."/>
            <person name="Hettich R.L."/>
            <person name="Karim A.S."/>
            <person name="Simpson S.D."/>
            <person name="Brown S.D."/>
            <person name="Leang C."/>
            <person name="Jewett M.C."/>
            <person name="Kopke M."/>
        </authorList>
    </citation>
    <scope>NUCLEOTIDE SEQUENCE</scope>
    <source>
        <strain evidence="14">DJ015</strain>
    </source>
</reference>
<feature type="transmembrane region" description="Helical" evidence="12">
    <location>
        <begin position="698"/>
        <end position="721"/>
    </location>
</feature>
<dbReference type="Gene3D" id="2.70.150.10">
    <property type="entry name" value="Calcium-transporting ATPase, cytoplasmic transduction domain A"/>
    <property type="match status" value="1"/>
</dbReference>
<feature type="transmembrane region" description="Helical" evidence="12">
    <location>
        <begin position="56"/>
        <end position="75"/>
    </location>
</feature>
<keyword evidence="8" id="KW-1278">Translocase</keyword>
<feature type="transmembrane region" description="Helical" evidence="12">
    <location>
        <begin position="808"/>
        <end position="826"/>
    </location>
</feature>
<keyword evidence="11 12" id="KW-0472">Membrane</keyword>
<dbReference type="GO" id="GO:0006811">
    <property type="term" value="P:monoatomic ion transport"/>
    <property type="evidence" value="ECO:0007669"/>
    <property type="project" value="UniProtKB-KW"/>
</dbReference>
<dbReference type="InterPro" id="IPR036412">
    <property type="entry name" value="HAD-like_sf"/>
</dbReference>
<dbReference type="InterPro" id="IPR018303">
    <property type="entry name" value="ATPase_P-typ_P_site"/>
</dbReference>
<keyword evidence="4 12" id="KW-0812">Transmembrane</keyword>
<evidence type="ECO:0000256" key="10">
    <source>
        <dbReference type="ARBA" id="ARBA00023065"/>
    </source>
</evidence>
<keyword evidence="10" id="KW-0406">Ion transport</keyword>
<feature type="domain" description="Cation-transporting P-type ATPase N-terminal" evidence="13">
    <location>
        <begin position="3"/>
        <end position="76"/>
    </location>
</feature>
<dbReference type="InterPro" id="IPR059000">
    <property type="entry name" value="ATPase_P-type_domA"/>
</dbReference>
<reference evidence="14" key="1">
    <citation type="submission" date="2020-04" db="EMBL/GenBank/DDBJ databases">
        <authorList>
            <person name="Brown S."/>
        </authorList>
    </citation>
    <scope>NUCLEOTIDE SEQUENCE</scope>
    <source>
        <strain evidence="14">DJ015</strain>
    </source>
</reference>
<dbReference type="InterPro" id="IPR023299">
    <property type="entry name" value="ATPase_P-typ_cyto_dom_N"/>
</dbReference>
<dbReference type="Pfam" id="PF00690">
    <property type="entry name" value="Cation_ATPase_N"/>
    <property type="match status" value="1"/>
</dbReference>
<dbReference type="InterPro" id="IPR004014">
    <property type="entry name" value="ATPase_P-typ_cation-transptr_N"/>
</dbReference>
<feature type="transmembrane region" description="Helical" evidence="12">
    <location>
        <begin position="846"/>
        <end position="864"/>
    </location>
</feature>
<dbReference type="InterPro" id="IPR001757">
    <property type="entry name" value="P_typ_ATPase"/>
</dbReference>
<evidence type="ECO:0000256" key="9">
    <source>
        <dbReference type="ARBA" id="ARBA00022989"/>
    </source>
</evidence>
<dbReference type="InterPro" id="IPR008250">
    <property type="entry name" value="ATPase_P-typ_transduc_dom_A_sf"/>
</dbReference>
<dbReference type="PROSITE" id="PS00154">
    <property type="entry name" value="ATPASE_E1_E2"/>
    <property type="match status" value="1"/>
</dbReference>
<dbReference type="InterPro" id="IPR006068">
    <property type="entry name" value="ATPase_P-typ_cation-transptr_C"/>
</dbReference>
<dbReference type="InterPro" id="IPR023298">
    <property type="entry name" value="ATPase_P-typ_TM_dom_sf"/>
</dbReference>
<dbReference type="SFLD" id="SFLDF00027">
    <property type="entry name" value="p-type_atpase"/>
    <property type="match status" value="1"/>
</dbReference>
<evidence type="ECO:0000256" key="11">
    <source>
        <dbReference type="ARBA" id="ARBA00023136"/>
    </source>
</evidence>
<dbReference type="EMBL" id="JABAGV010000006">
    <property type="protein sequence ID" value="MBC2473812.1"/>
    <property type="molecule type" value="Genomic_DNA"/>
</dbReference>
<gene>
    <name evidence="14" type="ORF">HGI39_03625</name>
</gene>
<keyword evidence="5" id="KW-0547">Nucleotide-binding</keyword>
<dbReference type="NCBIfam" id="TIGR01494">
    <property type="entry name" value="ATPase_P-type"/>
    <property type="match status" value="2"/>
</dbReference>
<dbReference type="SMART" id="SM00831">
    <property type="entry name" value="Cation_ATPase_N"/>
    <property type="match status" value="1"/>
</dbReference>
<evidence type="ECO:0000256" key="6">
    <source>
        <dbReference type="ARBA" id="ARBA00022840"/>
    </source>
</evidence>
<comment type="similarity">
    <text evidence="2">Belongs to the cation transport ATPase (P-type) (TC 3.A.3) family. Type IIA subfamily.</text>
</comment>
<evidence type="ECO:0000256" key="7">
    <source>
        <dbReference type="ARBA" id="ARBA00022842"/>
    </source>
</evidence>
<evidence type="ECO:0000256" key="3">
    <source>
        <dbReference type="ARBA" id="ARBA00022553"/>
    </source>
</evidence>
<dbReference type="InterPro" id="IPR023214">
    <property type="entry name" value="HAD_sf"/>
</dbReference>
<dbReference type="Gene3D" id="3.40.1110.10">
    <property type="entry name" value="Calcium-transporting ATPase, cytoplasmic domain N"/>
    <property type="match status" value="1"/>
</dbReference>
<dbReference type="CDD" id="cd02089">
    <property type="entry name" value="P-type_ATPase_Ca_prok"/>
    <property type="match status" value="1"/>
</dbReference>
<organism evidence="14 15">
    <name type="scientific">Clostridium beijerinckii</name>
    <name type="common">Clostridium MP</name>
    <dbReference type="NCBI Taxonomy" id="1520"/>
    <lineage>
        <taxon>Bacteria</taxon>
        <taxon>Bacillati</taxon>
        <taxon>Bacillota</taxon>
        <taxon>Clostridia</taxon>
        <taxon>Eubacteriales</taxon>
        <taxon>Clostridiaceae</taxon>
        <taxon>Clostridium</taxon>
    </lineage>
</organism>
<keyword evidence="7" id="KW-0460">Magnesium</keyword>
<proteinExistence type="inferred from homology"/>
<evidence type="ECO:0000256" key="8">
    <source>
        <dbReference type="ARBA" id="ARBA00022967"/>
    </source>
</evidence>
<evidence type="ECO:0000256" key="5">
    <source>
        <dbReference type="ARBA" id="ARBA00022741"/>
    </source>
</evidence>